<keyword evidence="5" id="KW-0968">Cytoplasmic vesicle</keyword>
<dbReference type="PANTHER" id="PTHR31792:SF3">
    <property type="entry name" value="VACUOLAR ATPASE ASSEMBLY INTEGRAL MEMBRANE PROTEIN VMA21"/>
    <property type="match status" value="1"/>
</dbReference>
<dbReference type="AlphaFoldDB" id="A0A813Z1B0"/>
<feature type="transmembrane region" description="Helical" evidence="6">
    <location>
        <begin position="35"/>
        <end position="52"/>
    </location>
</feature>
<evidence type="ECO:0000313" key="8">
    <source>
        <dbReference type="Proteomes" id="UP000663889"/>
    </source>
</evidence>
<dbReference type="PANTHER" id="PTHR31792">
    <property type="entry name" value="VACUOLAR ATPASE ASSEMBLY INTEGRAL MEMBRANE PROTEIN VMA21"/>
    <property type="match status" value="1"/>
</dbReference>
<evidence type="ECO:0008006" key="9">
    <source>
        <dbReference type="Google" id="ProtNLM"/>
    </source>
</evidence>
<keyword evidence="2" id="KW-0256">Endoplasmic reticulum</keyword>
<dbReference type="GO" id="GO:0070072">
    <property type="term" value="P:vacuolar proton-transporting V-type ATPase complex assembly"/>
    <property type="evidence" value="ECO:0007669"/>
    <property type="project" value="InterPro"/>
</dbReference>
<accession>A0A813Z1B0</accession>
<dbReference type="EMBL" id="CAJNOU010000158">
    <property type="protein sequence ID" value="CAF0893071.1"/>
    <property type="molecule type" value="Genomic_DNA"/>
</dbReference>
<evidence type="ECO:0000256" key="5">
    <source>
        <dbReference type="ARBA" id="ARBA00023329"/>
    </source>
</evidence>
<dbReference type="Proteomes" id="UP000663889">
    <property type="component" value="Unassembled WGS sequence"/>
</dbReference>
<comment type="caution">
    <text evidence="7">The sequence shown here is derived from an EMBL/GenBank/DDBJ whole genome shotgun (WGS) entry which is preliminary data.</text>
</comment>
<evidence type="ECO:0000256" key="2">
    <source>
        <dbReference type="ARBA" id="ARBA00022824"/>
    </source>
</evidence>
<keyword evidence="4 6" id="KW-0472">Membrane</keyword>
<protein>
    <recommendedName>
        <fullName evidence="9">Vacuolar ATPase assembly integral membrane protein VMA21 homolog</fullName>
    </recommendedName>
</protein>
<dbReference type="Pfam" id="PF09446">
    <property type="entry name" value="VMA21"/>
    <property type="match status" value="1"/>
</dbReference>
<evidence type="ECO:0000256" key="6">
    <source>
        <dbReference type="SAM" id="Phobius"/>
    </source>
</evidence>
<reference evidence="7" key="1">
    <citation type="submission" date="2021-02" db="EMBL/GenBank/DDBJ databases">
        <authorList>
            <person name="Nowell W R."/>
        </authorList>
    </citation>
    <scope>NUCLEOTIDE SEQUENCE</scope>
</reference>
<gene>
    <name evidence="7" type="ORF">SEV965_LOCUS5237</name>
</gene>
<feature type="transmembrane region" description="Helical" evidence="6">
    <location>
        <begin position="72"/>
        <end position="93"/>
    </location>
</feature>
<sequence length="115" mass="13001">MQRTSVIQPITTVDKLIQEEDNANETAIWIVFRKMLFFTVMMTLAPITSFFITKDYIFGGIFNVTDSSSYMYSAAVAVIVVHIILIAFLYVAFRDDGSSKKTKVDLIKESTGKKD</sequence>
<dbReference type="GO" id="GO:0031410">
    <property type="term" value="C:cytoplasmic vesicle"/>
    <property type="evidence" value="ECO:0007669"/>
    <property type="project" value="UniProtKB-KW"/>
</dbReference>
<evidence type="ECO:0000256" key="3">
    <source>
        <dbReference type="ARBA" id="ARBA00022989"/>
    </source>
</evidence>
<evidence type="ECO:0000256" key="4">
    <source>
        <dbReference type="ARBA" id="ARBA00023136"/>
    </source>
</evidence>
<dbReference type="InterPro" id="IPR019013">
    <property type="entry name" value="Vma21"/>
</dbReference>
<keyword evidence="3 6" id="KW-1133">Transmembrane helix</keyword>
<organism evidence="7 8">
    <name type="scientific">Rotaria sordida</name>
    <dbReference type="NCBI Taxonomy" id="392033"/>
    <lineage>
        <taxon>Eukaryota</taxon>
        <taxon>Metazoa</taxon>
        <taxon>Spiralia</taxon>
        <taxon>Gnathifera</taxon>
        <taxon>Rotifera</taxon>
        <taxon>Eurotatoria</taxon>
        <taxon>Bdelloidea</taxon>
        <taxon>Philodinida</taxon>
        <taxon>Philodinidae</taxon>
        <taxon>Rotaria</taxon>
    </lineage>
</organism>
<evidence type="ECO:0000256" key="1">
    <source>
        <dbReference type="ARBA" id="ARBA00022692"/>
    </source>
</evidence>
<keyword evidence="1 6" id="KW-0812">Transmembrane</keyword>
<name>A0A813Z1B0_9BILA</name>
<dbReference type="GO" id="GO:0005789">
    <property type="term" value="C:endoplasmic reticulum membrane"/>
    <property type="evidence" value="ECO:0007669"/>
    <property type="project" value="TreeGrafter"/>
</dbReference>
<proteinExistence type="predicted"/>
<evidence type="ECO:0000313" key="7">
    <source>
        <dbReference type="EMBL" id="CAF0893071.1"/>
    </source>
</evidence>